<keyword evidence="4" id="KW-0964">Secreted</keyword>
<dbReference type="SMART" id="SM00097">
    <property type="entry name" value="WNT1"/>
    <property type="match status" value="1"/>
</dbReference>
<organism evidence="12 13">
    <name type="scientific">Pseudolycoriella hygida</name>
    <dbReference type="NCBI Taxonomy" id="35572"/>
    <lineage>
        <taxon>Eukaryota</taxon>
        <taxon>Metazoa</taxon>
        <taxon>Ecdysozoa</taxon>
        <taxon>Arthropoda</taxon>
        <taxon>Hexapoda</taxon>
        <taxon>Insecta</taxon>
        <taxon>Pterygota</taxon>
        <taxon>Neoptera</taxon>
        <taxon>Endopterygota</taxon>
        <taxon>Diptera</taxon>
        <taxon>Nematocera</taxon>
        <taxon>Sciaroidea</taxon>
        <taxon>Sciaridae</taxon>
        <taxon>Pseudolycoriella</taxon>
    </lineage>
</organism>
<dbReference type="InterPro" id="IPR043158">
    <property type="entry name" value="Wnt_C"/>
</dbReference>
<dbReference type="PANTHER" id="PTHR12027:SF97">
    <property type="entry name" value="PROTEIN WNT-4"/>
    <property type="match status" value="1"/>
</dbReference>
<dbReference type="AlphaFoldDB" id="A0A9Q0NGN1"/>
<keyword evidence="10" id="KW-0175">Coiled coil</keyword>
<comment type="subcellular location">
    <subcellularLocation>
        <location evidence="1 9">Secreted</location>
        <location evidence="1 9">Extracellular space</location>
        <location evidence="1 9">Extracellular matrix</location>
    </subcellularLocation>
</comment>
<comment type="caution">
    <text evidence="12">The sequence shown here is derived from an EMBL/GenBank/DDBJ whole genome shotgun (WGS) entry which is preliminary data.</text>
</comment>
<sequence length="609" mass="70234">MITKRTTKKKMFLREKKEVCLIVCVLAIVSYVNGSSSNSSLNRALFKTLEEENEAVEKLKIQYDLIMKSGEMYEMCANIEESYTEYLTKNLEDLKACNESDEQQLINLQTLRCISENSNISQIIDFSEGLVSDYIEKSNAEMSHMENERKAAVEKFFKSVPLVCEYEKAKANYEQLLLQKESLSREREVLKEQVRRKQLVDNLLLIRNIVDMATIVLKQNAAKVKEREIAKSSEATLAAASTSTSEEKREDDDNNDDPVEFNFDLDEMTFTEDHQFESSNDNPKMQDNDFADFDFDNLGVEMFRRIDCLRGPCRYLQATRRQNHQCRKDFGLPEAIKEARRLAVTHCEQQFRYDRWNCSIESRGKRNIFHKVYRETAFIHSIVSAALTYSIARACSEGKMTKCHCGKEKYPPNVKTSWMWGGCSDNGKHGKRMAKRFLDLHPSDGDQVSEILRHNSEVGIYSAISTITEKCKCHGVSGSCSMKTCWRKLADFNTTAALLKVKYHEAIRKYPSNKSSRRSAPEWHFKKKESTSTKSASLFYLETSPTFCAVTKGRNCQHPENCAMLCCGRGYSTHLINKREQCRCRFAQGQCCHVICDYCESKQERYFCK</sequence>
<keyword evidence="6 9" id="KW-0879">Wnt signaling pathway</keyword>
<evidence type="ECO:0000313" key="12">
    <source>
        <dbReference type="EMBL" id="KAJ6649159.1"/>
    </source>
</evidence>
<name>A0A9Q0NGN1_9DIPT</name>
<gene>
    <name evidence="12" type="primary">Wnt4_0</name>
    <name evidence="12" type="ORF">Bhyg_04392</name>
</gene>
<dbReference type="PRINTS" id="PR01349">
    <property type="entry name" value="WNTPROTEIN"/>
</dbReference>
<dbReference type="CDD" id="cd19341">
    <property type="entry name" value="Wnt_Wnt9"/>
    <property type="match status" value="1"/>
</dbReference>
<proteinExistence type="inferred from homology"/>
<dbReference type="GO" id="GO:0005125">
    <property type="term" value="F:cytokine activity"/>
    <property type="evidence" value="ECO:0007669"/>
    <property type="project" value="TreeGrafter"/>
</dbReference>
<dbReference type="GO" id="GO:0060070">
    <property type="term" value="P:canonical Wnt signaling pathway"/>
    <property type="evidence" value="ECO:0007669"/>
    <property type="project" value="TreeGrafter"/>
</dbReference>
<evidence type="ECO:0000256" key="8">
    <source>
        <dbReference type="ARBA" id="ARBA00023288"/>
    </source>
</evidence>
<accession>A0A9Q0NGN1</accession>
<keyword evidence="7" id="KW-1015">Disulfide bond</keyword>
<evidence type="ECO:0000256" key="11">
    <source>
        <dbReference type="SAM" id="MobiDB-lite"/>
    </source>
</evidence>
<evidence type="ECO:0000256" key="6">
    <source>
        <dbReference type="ARBA" id="ARBA00022687"/>
    </source>
</evidence>
<feature type="region of interest" description="Disordered" evidence="11">
    <location>
        <begin position="233"/>
        <end position="259"/>
    </location>
</feature>
<dbReference type="GO" id="GO:0045165">
    <property type="term" value="P:cell fate commitment"/>
    <property type="evidence" value="ECO:0007669"/>
    <property type="project" value="TreeGrafter"/>
</dbReference>
<keyword evidence="3 9" id="KW-0217">Developmental protein</keyword>
<evidence type="ECO:0000313" key="13">
    <source>
        <dbReference type="Proteomes" id="UP001151699"/>
    </source>
</evidence>
<feature type="compositionally biased region" description="Acidic residues" evidence="11">
    <location>
        <begin position="249"/>
        <end position="259"/>
    </location>
</feature>
<comment type="similarity">
    <text evidence="2 9">Belongs to the Wnt family.</text>
</comment>
<dbReference type="PANTHER" id="PTHR12027">
    <property type="entry name" value="WNT RELATED"/>
    <property type="match status" value="1"/>
</dbReference>
<dbReference type="OrthoDB" id="5945655at2759"/>
<protein>
    <recommendedName>
        <fullName evidence="9">Protein Wnt</fullName>
    </recommendedName>
</protein>
<evidence type="ECO:0000256" key="5">
    <source>
        <dbReference type="ARBA" id="ARBA00022530"/>
    </source>
</evidence>
<comment type="function">
    <text evidence="9">Ligand for members of the frizzled family of seven transmembrane receptors.</text>
</comment>
<reference evidence="12" key="1">
    <citation type="submission" date="2022-07" db="EMBL/GenBank/DDBJ databases">
        <authorList>
            <person name="Trinca V."/>
            <person name="Uliana J.V.C."/>
            <person name="Torres T.T."/>
            <person name="Ward R.J."/>
            <person name="Monesi N."/>
        </authorList>
    </citation>
    <scope>NUCLEOTIDE SEQUENCE</scope>
    <source>
        <strain evidence="12">HSMRA1968</strain>
        <tissue evidence="12">Whole embryos</tissue>
    </source>
</reference>
<dbReference type="EMBL" id="WJQU01000001">
    <property type="protein sequence ID" value="KAJ6649159.1"/>
    <property type="molecule type" value="Genomic_DNA"/>
</dbReference>
<feature type="coiled-coil region" evidence="10">
    <location>
        <begin position="135"/>
        <end position="200"/>
    </location>
</feature>
<evidence type="ECO:0000256" key="9">
    <source>
        <dbReference type="RuleBase" id="RU003500"/>
    </source>
</evidence>
<evidence type="ECO:0000256" key="7">
    <source>
        <dbReference type="ARBA" id="ARBA00023157"/>
    </source>
</evidence>
<dbReference type="InterPro" id="IPR005817">
    <property type="entry name" value="Wnt"/>
</dbReference>
<keyword evidence="8" id="KW-0449">Lipoprotein</keyword>
<dbReference type="GO" id="GO:0030182">
    <property type="term" value="P:neuron differentiation"/>
    <property type="evidence" value="ECO:0007669"/>
    <property type="project" value="TreeGrafter"/>
</dbReference>
<evidence type="ECO:0000256" key="1">
    <source>
        <dbReference type="ARBA" id="ARBA00004498"/>
    </source>
</evidence>
<evidence type="ECO:0000256" key="3">
    <source>
        <dbReference type="ARBA" id="ARBA00022473"/>
    </source>
</evidence>
<keyword evidence="5" id="KW-0272">Extracellular matrix</keyword>
<dbReference type="Proteomes" id="UP001151699">
    <property type="component" value="Chromosome A"/>
</dbReference>
<evidence type="ECO:0000256" key="4">
    <source>
        <dbReference type="ARBA" id="ARBA00022525"/>
    </source>
</evidence>
<dbReference type="Pfam" id="PF00110">
    <property type="entry name" value="wnt"/>
    <property type="match status" value="1"/>
</dbReference>
<dbReference type="Gene3D" id="3.30.2460.20">
    <property type="match status" value="1"/>
</dbReference>
<evidence type="ECO:0000256" key="10">
    <source>
        <dbReference type="SAM" id="Coils"/>
    </source>
</evidence>
<dbReference type="GO" id="GO:0005109">
    <property type="term" value="F:frizzled binding"/>
    <property type="evidence" value="ECO:0007669"/>
    <property type="project" value="TreeGrafter"/>
</dbReference>
<dbReference type="PROSITE" id="PS00246">
    <property type="entry name" value="WNT1"/>
    <property type="match status" value="1"/>
</dbReference>
<dbReference type="InterPro" id="IPR018161">
    <property type="entry name" value="Wnt_CS"/>
</dbReference>
<dbReference type="GO" id="GO:0005615">
    <property type="term" value="C:extracellular space"/>
    <property type="evidence" value="ECO:0007669"/>
    <property type="project" value="TreeGrafter"/>
</dbReference>
<feature type="compositionally biased region" description="Low complexity" evidence="11">
    <location>
        <begin position="233"/>
        <end position="244"/>
    </location>
</feature>
<keyword evidence="13" id="KW-1185">Reference proteome</keyword>
<feature type="coiled-coil region" evidence="10">
    <location>
        <begin position="42"/>
        <end position="69"/>
    </location>
</feature>
<evidence type="ECO:0000256" key="2">
    <source>
        <dbReference type="ARBA" id="ARBA00005683"/>
    </source>
</evidence>